<dbReference type="PROSITE" id="PS51935">
    <property type="entry name" value="NLPC_P60"/>
    <property type="match status" value="1"/>
</dbReference>
<comment type="similarity">
    <text evidence="1">Belongs to the peptidase C40 family.</text>
</comment>
<evidence type="ECO:0000256" key="1">
    <source>
        <dbReference type="ARBA" id="ARBA00007074"/>
    </source>
</evidence>
<dbReference type="InterPro" id="IPR000064">
    <property type="entry name" value="NLP_P60_dom"/>
</dbReference>
<evidence type="ECO:0000313" key="8">
    <source>
        <dbReference type="Proteomes" id="UP000548673"/>
    </source>
</evidence>
<organism evidence="7 8">
    <name type="scientific">Cronobacter sakazakii</name>
    <name type="common">Enterobacter sakazakii</name>
    <dbReference type="NCBI Taxonomy" id="28141"/>
    <lineage>
        <taxon>Bacteria</taxon>
        <taxon>Pseudomonadati</taxon>
        <taxon>Pseudomonadota</taxon>
        <taxon>Gammaproteobacteria</taxon>
        <taxon>Enterobacterales</taxon>
        <taxon>Enterobacteriaceae</taxon>
        <taxon>Cronobacter</taxon>
    </lineage>
</organism>
<keyword evidence="2" id="KW-0645">Protease</keyword>
<dbReference type="PANTHER" id="PTHR47360">
    <property type="entry name" value="MUREIN DD-ENDOPEPTIDASE MEPS/MUREIN LD-CARBOXYPEPTIDASE"/>
    <property type="match status" value="1"/>
</dbReference>
<evidence type="ECO:0000256" key="5">
    <source>
        <dbReference type="ARBA" id="ARBA00022807"/>
    </source>
</evidence>
<accession>A0A7V7RGJ2</accession>
<sequence>MRFLLMILFYCTSLLAAPAFSAVLPASWHYHDDDNDYSWHLTETAPPHPLLKRALLNRYVSWKGTRYHFGGTTRHGVDCSALMQHLFAESASVSLPRTTLQQLKKGTAVRKTALQPGDLVFFSTGPQQRHVGVYIGDNQFIHASKEKGVTISSLTNEYWRARYLAARHVV</sequence>
<dbReference type="PANTHER" id="PTHR47360:SF1">
    <property type="entry name" value="ENDOPEPTIDASE NLPC-RELATED"/>
    <property type="match status" value="1"/>
</dbReference>
<reference evidence="7 8" key="1">
    <citation type="submission" date="2020-05" db="EMBL/GenBank/DDBJ databases">
        <title>The draft genome of Cronobacter sakazakii strain 145005.</title>
        <authorList>
            <person name="Yang J."/>
            <person name="Liu L."/>
            <person name="Feng Y."/>
            <person name="Zong Z."/>
        </authorList>
    </citation>
    <scope>NUCLEOTIDE SEQUENCE [LARGE SCALE GENOMIC DNA]</scope>
    <source>
        <strain evidence="7 8">145005</strain>
    </source>
</reference>
<dbReference type="InterPro" id="IPR052062">
    <property type="entry name" value="Murein_DD/LD_carboxypeptidase"/>
</dbReference>
<feature type="signal peptide" evidence="6">
    <location>
        <begin position="1"/>
        <end position="16"/>
    </location>
</feature>
<evidence type="ECO:0000313" key="7">
    <source>
        <dbReference type="EMBL" id="NYV44483.1"/>
    </source>
</evidence>
<evidence type="ECO:0000256" key="3">
    <source>
        <dbReference type="ARBA" id="ARBA00022729"/>
    </source>
</evidence>
<dbReference type="Pfam" id="PF00877">
    <property type="entry name" value="NLPC_P60"/>
    <property type="match status" value="1"/>
</dbReference>
<comment type="caution">
    <text evidence="7">The sequence shown here is derived from an EMBL/GenBank/DDBJ whole genome shotgun (WGS) entry which is preliminary data.</text>
</comment>
<feature type="chain" id="PRO_5041185616" evidence="6">
    <location>
        <begin position="17"/>
        <end position="170"/>
    </location>
</feature>
<dbReference type="InterPro" id="IPR038765">
    <property type="entry name" value="Papain-like_cys_pep_sf"/>
</dbReference>
<dbReference type="SUPFAM" id="SSF54001">
    <property type="entry name" value="Cysteine proteinases"/>
    <property type="match status" value="1"/>
</dbReference>
<name>A0A7V7RGJ2_CROSK</name>
<dbReference type="RefSeq" id="WP_029039090.1">
    <property type="nucleotide sequence ID" value="NZ_CP011047.1"/>
</dbReference>
<evidence type="ECO:0000256" key="2">
    <source>
        <dbReference type="ARBA" id="ARBA00022670"/>
    </source>
</evidence>
<dbReference type="Proteomes" id="UP000548673">
    <property type="component" value="Unassembled WGS sequence"/>
</dbReference>
<dbReference type="EMBL" id="JABTXY010000027">
    <property type="protein sequence ID" value="NYV44483.1"/>
    <property type="molecule type" value="Genomic_DNA"/>
</dbReference>
<dbReference type="GO" id="GO:0006508">
    <property type="term" value="P:proteolysis"/>
    <property type="evidence" value="ECO:0007669"/>
    <property type="project" value="UniProtKB-KW"/>
</dbReference>
<keyword evidence="4" id="KW-0378">Hydrolase</keyword>
<gene>
    <name evidence="7" type="ORF">HRR37_19415</name>
</gene>
<dbReference type="Gene3D" id="3.90.1720.10">
    <property type="entry name" value="endopeptidase domain like (from Nostoc punctiforme)"/>
    <property type="match status" value="1"/>
</dbReference>
<proteinExistence type="inferred from homology"/>
<keyword evidence="5" id="KW-0788">Thiol protease</keyword>
<protein>
    <submittedName>
        <fullName evidence="7">C40 family peptidase</fullName>
    </submittedName>
</protein>
<dbReference type="AlphaFoldDB" id="A0A7V7RGJ2"/>
<dbReference type="KEGG" id="csj:CSK29544_01155"/>
<keyword evidence="3 6" id="KW-0732">Signal</keyword>
<dbReference type="GO" id="GO:0008234">
    <property type="term" value="F:cysteine-type peptidase activity"/>
    <property type="evidence" value="ECO:0007669"/>
    <property type="project" value="UniProtKB-KW"/>
</dbReference>
<evidence type="ECO:0000256" key="4">
    <source>
        <dbReference type="ARBA" id="ARBA00022801"/>
    </source>
</evidence>
<evidence type="ECO:0000256" key="6">
    <source>
        <dbReference type="SAM" id="SignalP"/>
    </source>
</evidence>